<dbReference type="SUPFAM" id="SSF50249">
    <property type="entry name" value="Nucleic acid-binding proteins"/>
    <property type="match status" value="1"/>
</dbReference>
<dbReference type="GO" id="GO:0004815">
    <property type="term" value="F:aspartate-tRNA ligase activity"/>
    <property type="evidence" value="ECO:0007669"/>
    <property type="project" value="TreeGrafter"/>
</dbReference>
<dbReference type="InterPro" id="IPR004115">
    <property type="entry name" value="GAD-like_sf"/>
</dbReference>
<dbReference type="Gene3D" id="3.30.1360.30">
    <property type="entry name" value="GAD-like domain"/>
    <property type="match status" value="1"/>
</dbReference>
<dbReference type="InterPro" id="IPR012340">
    <property type="entry name" value="NA-bd_OB-fold"/>
</dbReference>
<dbReference type="CDD" id="cd00777">
    <property type="entry name" value="AspRS_core"/>
    <property type="match status" value="1"/>
</dbReference>
<evidence type="ECO:0000256" key="4">
    <source>
        <dbReference type="ARBA" id="ARBA00022840"/>
    </source>
</evidence>
<reference evidence="8" key="1">
    <citation type="submission" date="2018-05" db="EMBL/GenBank/DDBJ databases">
        <authorList>
            <person name="Lanie J.A."/>
            <person name="Ng W.-L."/>
            <person name="Kazmierczak K.M."/>
            <person name="Andrzejewski T.M."/>
            <person name="Davidsen T.M."/>
            <person name="Wayne K.J."/>
            <person name="Tettelin H."/>
            <person name="Glass J.I."/>
            <person name="Rusch D."/>
            <person name="Podicherti R."/>
            <person name="Tsui H.-C.T."/>
            <person name="Winkler M.E."/>
        </authorList>
    </citation>
    <scope>NUCLEOTIDE SEQUENCE</scope>
</reference>
<dbReference type="PROSITE" id="PS50862">
    <property type="entry name" value="AA_TRNA_LIGASE_II"/>
    <property type="match status" value="1"/>
</dbReference>
<dbReference type="PANTHER" id="PTHR22594:SF5">
    <property type="entry name" value="ASPARTATE--TRNA LIGASE, MITOCHONDRIAL"/>
    <property type="match status" value="1"/>
</dbReference>
<dbReference type="InterPro" id="IPR004365">
    <property type="entry name" value="NA-bd_OB_tRNA"/>
</dbReference>
<gene>
    <name evidence="8" type="ORF">METZ01_LOCUS9298</name>
</gene>
<dbReference type="InterPro" id="IPR047089">
    <property type="entry name" value="Asp-tRNA-ligase_1_N"/>
</dbReference>
<dbReference type="PANTHER" id="PTHR22594">
    <property type="entry name" value="ASPARTYL/LYSYL-TRNA SYNTHETASE"/>
    <property type="match status" value="1"/>
</dbReference>
<dbReference type="InterPro" id="IPR006195">
    <property type="entry name" value="aa-tRNA-synth_II"/>
</dbReference>
<dbReference type="Pfam" id="PF00152">
    <property type="entry name" value="tRNA-synt_2"/>
    <property type="match status" value="1"/>
</dbReference>
<keyword evidence="4" id="KW-0067">ATP-binding</keyword>
<dbReference type="PRINTS" id="PR01042">
    <property type="entry name" value="TRNASYNTHASP"/>
</dbReference>
<evidence type="ECO:0000259" key="7">
    <source>
        <dbReference type="PROSITE" id="PS50862"/>
    </source>
</evidence>
<dbReference type="NCBIfam" id="NF001750">
    <property type="entry name" value="PRK00476.1"/>
    <property type="match status" value="1"/>
</dbReference>
<dbReference type="SUPFAM" id="SSF55261">
    <property type="entry name" value="GAD domain-like"/>
    <property type="match status" value="1"/>
</dbReference>
<organism evidence="8">
    <name type="scientific">marine metagenome</name>
    <dbReference type="NCBI Taxonomy" id="408172"/>
    <lineage>
        <taxon>unclassified sequences</taxon>
        <taxon>metagenomes</taxon>
        <taxon>ecological metagenomes</taxon>
    </lineage>
</organism>
<dbReference type="GO" id="GO:0005524">
    <property type="term" value="F:ATP binding"/>
    <property type="evidence" value="ECO:0007669"/>
    <property type="project" value="UniProtKB-KW"/>
</dbReference>
<dbReference type="InterPro" id="IPR004364">
    <property type="entry name" value="Aa-tRNA-synt_II"/>
</dbReference>
<dbReference type="InterPro" id="IPR045864">
    <property type="entry name" value="aa-tRNA-synth_II/BPL/LPL"/>
</dbReference>
<accession>A0A381NQQ1</accession>
<dbReference type="Pfam" id="PF02938">
    <property type="entry name" value="GAD"/>
    <property type="match status" value="1"/>
</dbReference>
<keyword evidence="2" id="KW-0436">Ligase</keyword>
<dbReference type="InterPro" id="IPR004524">
    <property type="entry name" value="Asp-tRNA-ligase_1"/>
</dbReference>
<keyword evidence="5" id="KW-0648">Protein biosynthesis</keyword>
<evidence type="ECO:0000256" key="1">
    <source>
        <dbReference type="ARBA" id="ARBA00006303"/>
    </source>
</evidence>
<dbReference type="SUPFAM" id="SSF55681">
    <property type="entry name" value="Class II aaRS and biotin synthetases"/>
    <property type="match status" value="1"/>
</dbReference>
<evidence type="ECO:0000313" key="8">
    <source>
        <dbReference type="EMBL" id="SUZ56444.1"/>
    </source>
</evidence>
<dbReference type="Gene3D" id="2.40.50.140">
    <property type="entry name" value="Nucleic acid-binding proteins"/>
    <property type="match status" value="1"/>
</dbReference>
<dbReference type="GO" id="GO:0006422">
    <property type="term" value="P:aspartyl-tRNA aminoacylation"/>
    <property type="evidence" value="ECO:0007669"/>
    <property type="project" value="TreeGrafter"/>
</dbReference>
<comment type="similarity">
    <text evidence="1">Belongs to the class-II aminoacyl-tRNA synthetase family. Type 1 subfamily.</text>
</comment>
<dbReference type="EMBL" id="UINC01000501">
    <property type="protein sequence ID" value="SUZ56444.1"/>
    <property type="molecule type" value="Genomic_DNA"/>
</dbReference>
<evidence type="ECO:0000256" key="3">
    <source>
        <dbReference type="ARBA" id="ARBA00022741"/>
    </source>
</evidence>
<evidence type="ECO:0000256" key="5">
    <source>
        <dbReference type="ARBA" id="ARBA00022917"/>
    </source>
</evidence>
<dbReference type="InterPro" id="IPR002312">
    <property type="entry name" value="Asp/Asn-tRNA-synth_IIb"/>
</dbReference>
<dbReference type="CDD" id="cd04317">
    <property type="entry name" value="EcAspRS_like_N"/>
    <property type="match status" value="1"/>
</dbReference>
<keyword evidence="3" id="KW-0547">Nucleotide-binding</keyword>
<dbReference type="InterPro" id="IPR047090">
    <property type="entry name" value="AspRS_core"/>
</dbReference>
<dbReference type="HAMAP" id="MF_00044">
    <property type="entry name" value="Asp_tRNA_synth_type1"/>
    <property type="match status" value="1"/>
</dbReference>
<dbReference type="NCBIfam" id="TIGR00459">
    <property type="entry name" value="aspS_bact"/>
    <property type="match status" value="1"/>
</dbReference>
<dbReference type="GO" id="GO:0005737">
    <property type="term" value="C:cytoplasm"/>
    <property type="evidence" value="ECO:0007669"/>
    <property type="project" value="InterPro"/>
</dbReference>
<dbReference type="Gene3D" id="3.30.930.10">
    <property type="entry name" value="Bira Bifunctional Protein, Domain 2"/>
    <property type="match status" value="1"/>
</dbReference>
<protein>
    <recommendedName>
        <fullName evidence="7">Aminoacyl-transfer RNA synthetases class-II family profile domain-containing protein</fullName>
    </recommendedName>
</protein>
<name>A0A381NQQ1_9ZZZZ</name>
<dbReference type="GO" id="GO:0003676">
    <property type="term" value="F:nucleic acid binding"/>
    <property type="evidence" value="ECO:0007669"/>
    <property type="project" value="InterPro"/>
</dbReference>
<evidence type="ECO:0000256" key="2">
    <source>
        <dbReference type="ARBA" id="ARBA00022598"/>
    </source>
</evidence>
<keyword evidence="6" id="KW-0030">Aminoacyl-tRNA synthetase</keyword>
<sequence>MTDYLGELVRTHTCGALRESDVGHDAVLLGWVARVRDLGSLIFIDVRDRFGTTQVVVREDEALRPVAKRLRPEFVVAVMGSVELRSEDTVNSKIDTGTVEIAVRKILVLNESDRPPFQITEDVTVSEDLRLKYRYLDLRGHRMQQNIVLRHRVTMSIRQFFDQHEFLEIETPLLTKSTPEGARDYLVPSRVHPGEFYALPQSPQIFKQILMIAGMDRYYQIARCFRDEDLRADRQPEFTQIDVEMSFATPDMVFGIIESLMQAVFTAAGHKPLETPFRRISYEEAMTRYGTDKPDLRCEMPIEDISEVFANSSFGVFRDAIRSGGVVRALTVTGARGASRRELDDLVARAVALGATGLVWARLGAGGEVQSSILKAAGEETLRSALKVGKVGEADLLLMVSGDPIKASKLLGQLRLELATKAKLLDPSRYEFAWVVNFPLLEWDDTDRRYVSMHHPFTAPVDEDVKKLDERPEAVRAKSYDLVVNGNEIGGGSTRIHDQTLQRKIFSLLNIGEEEASLRFGFFLDALKFGTPPHSGIALGLDRLVALLAQENSIRDVIAFPKTTTAVDLMSDAPSDVDARQLKELSLRTEG</sequence>
<proteinExistence type="inferred from homology"/>
<dbReference type="InterPro" id="IPR029351">
    <property type="entry name" value="GAD_dom"/>
</dbReference>
<dbReference type="Pfam" id="PF01336">
    <property type="entry name" value="tRNA_anti-codon"/>
    <property type="match status" value="1"/>
</dbReference>
<evidence type="ECO:0000256" key="6">
    <source>
        <dbReference type="ARBA" id="ARBA00023146"/>
    </source>
</evidence>
<feature type="domain" description="Aminoacyl-transfer RNA synthetases class-II family profile" evidence="7">
    <location>
        <begin position="149"/>
        <end position="561"/>
    </location>
</feature>
<dbReference type="AlphaFoldDB" id="A0A381NQQ1"/>